<name>A0ABD0LTK9_9CAEN</name>
<reference evidence="1 2" key="1">
    <citation type="journal article" date="2023" name="Sci. Data">
        <title>Genome assembly of the Korean intertidal mud-creeper Batillaria attramentaria.</title>
        <authorList>
            <person name="Patra A.K."/>
            <person name="Ho P.T."/>
            <person name="Jun S."/>
            <person name="Lee S.J."/>
            <person name="Kim Y."/>
            <person name="Won Y.J."/>
        </authorList>
    </citation>
    <scope>NUCLEOTIDE SEQUENCE [LARGE SCALE GENOMIC DNA]</scope>
    <source>
        <strain evidence="1">Wonlab-2016</strain>
    </source>
</reference>
<evidence type="ECO:0000313" key="2">
    <source>
        <dbReference type="Proteomes" id="UP001519460"/>
    </source>
</evidence>
<proteinExistence type="predicted"/>
<evidence type="ECO:0000313" key="1">
    <source>
        <dbReference type="EMBL" id="KAK7502841.1"/>
    </source>
</evidence>
<comment type="caution">
    <text evidence="1">The sequence shown here is derived from an EMBL/GenBank/DDBJ whole genome shotgun (WGS) entry which is preliminary data.</text>
</comment>
<evidence type="ECO:0008006" key="3">
    <source>
        <dbReference type="Google" id="ProtNLM"/>
    </source>
</evidence>
<organism evidence="1 2">
    <name type="scientific">Batillaria attramentaria</name>
    <dbReference type="NCBI Taxonomy" id="370345"/>
    <lineage>
        <taxon>Eukaryota</taxon>
        <taxon>Metazoa</taxon>
        <taxon>Spiralia</taxon>
        <taxon>Lophotrochozoa</taxon>
        <taxon>Mollusca</taxon>
        <taxon>Gastropoda</taxon>
        <taxon>Caenogastropoda</taxon>
        <taxon>Sorbeoconcha</taxon>
        <taxon>Cerithioidea</taxon>
        <taxon>Batillariidae</taxon>
        <taxon>Batillaria</taxon>
    </lineage>
</organism>
<dbReference type="AlphaFoldDB" id="A0ABD0LTK9"/>
<gene>
    <name evidence="1" type="ORF">BaRGS_00005790</name>
</gene>
<protein>
    <recommendedName>
        <fullName evidence="3">Thioesterase</fullName>
    </recommendedName>
</protein>
<sequence>ISHVMMGFSTATAALKGHQTLAIETRITYFTPIMTIRNRKRGTTISEAQCHASRFLGDRRPEAVGR</sequence>
<keyword evidence="2" id="KW-1185">Reference proteome</keyword>
<accession>A0ABD0LTK9</accession>
<feature type="non-terminal residue" evidence="1">
    <location>
        <position position="1"/>
    </location>
</feature>
<dbReference type="Proteomes" id="UP001519460">
    <property type="component" value="Unassembled WGS sequence"/>
</dbReference>
<dbReference type="EMBL" id="JACVVK020000023">
    <property type="protein sequence ID" value="KAK7502841.1"/>
    <property type="molecule type" value="Genomic_DNA"/>
</dbReference>